<dbReference type="Pfam" id="PF02746">
    <property type="entry name" value="MR_MLE_N"/>
    <property type="match status" value="1"/>
</dbReference>
<protein>
    <submittedName>
        <fullName evidence="5">Unannotated protein</fullName>
    </submittedName>
</protein>
<dbReference type="InterPro" id="IPR036849">
    <property type="entry name" value="Enolase-like_C_sf"/>
</dbReference>
<keyword evidence="2" id="KW-0479">Metal-binding</keyword>
<evidence type="ECO:0000256" key="3">
    <source>
        <dbReference type="ARBA" id="ARBA00022842"/>
    </source>
</evidence>
<evidence type="ECO:0000259" key="4">
    <source>
        <dbReference type="SMART" id="SM00922"/>
    </source>
</evidence>
<dbReference type="AlphaFoldDB" id="A0A6J6Q2S8"/>
<dbReference type="GO" id="GO:0016836">
    <property type="term" value="F:hydro-lyase activity"/>
    <property type="evidence" value="ECO:0007669"/>
    <property type="project" value="TreeGrafter"/>
</dbReference>
<dbReference type="SMART" id="SM00922">
    <property type="entry name" value="MR_MLE"/>
    <property type="match status" value="1"/>
</dbReference>
<gene>
    <name evidence="5" type="ORF">UFOPK2399_01626</name>
</gene>
<dbReference type="PANTHER" id="PTHR13794">
    <property type="entry name" value="ENOLASE SUPERFAMILY, MANDELATE RACEMASE"/>
    <property type="match status" value="1"/>
</dbReference>
<reference evidence="5" key="1">
    <citation type="submission" date="2020-05" db="EMBL/GenBank/DDBJ databases">
        <authorList>
            <person name="Chiriac C."/>
            <person name="Salcher M."/>
            <person name="Ghai R."/>
            <person name="Kavagutti S V."/>
        </authorList>
    </citation>
    <scope>NUCLEOTIDE SEQUENCE</scope>
</reference>
<dbReference type="Gene3D" id="3.20.20.120">
    <property type="entry name" value="Enolase-like C-terminal domain"/>
    <property type="match status" value="1"/>
</dbReference>
<dbReference type="GO" id="GO:0009063">
    <property type="term" value="P:amino acid catabolic process"/>
    <property type="evidence" value="ECO:0007669"/>
    <property type="project" value="InterPro"/>
</dbReference>
<dbReference type="SFLD" id="SFLDG00179">
    <property type="entry name" value="mandelate_racemase"/>
    <property type="match status" value="1"/>
</dbReference>
<dbReference type="InterPro" id="IPR013342">
    <property type="entry name" value="Mandelate_racemase_C"/>
</dbReference>
<evidence type="ECO:0000256" key="1">
    <source>
        <dbReference type="ARBA" id="ARBA00001946"/>
    </source>
</evidence>
<comment type="cofactor">
    <cofactor evidence="1">
        <name>Mg(2+)</name>
        <dbReference type="ChEBI" id="CHEBI:18420"/>
    </cofactor>
</comment>
<dbReference type="EMBL" id="CAEZXP010000006">
    <property type="protein sequence ID" value="CAB4705339.1"/>
    <property type="molecule type" value="Genomic_DNA"/>
</dbReference>
<evidence type="ECO:0000256" key="2">
    <source>
        <dbReference type="ARBA" id="ARBA00022723"/>
    </source>
</evidence>
<dbReference type="GO" id="GO:0016052">
    <property type="term" value="P:carbohydrate catabolic process"/>
    <property type="evidence" value="ECO:0007669"/>
    <property type="project" value="TreeGrafter"/>
</dbReference>
<evidence type="ECO:0000313" key="5">
    <source>
        <dbReference type="EMBL" id="CAB4705339.1"/>
    </source>
</evidence>
<feature type="domain" description="Mandelate racemase/muconate lactonizing enzyme C-terminal" evidence="4">
    <location>
        <begin position="146"/>
        <end position="247"/>
    </location>
</feature>
<dbReference type="InterPro" id="IPR018110">
    <property type="entry name" value="Mandel_Rmase/mucon_lact_enz_CS"/>
</dbReference>
<dbReference type="PROSITE" id="PS00908">
    <property type="entry name" value="MR_MLE_1"/>
    <property type="match status" value="1"/>
</dbReference>
<sequence length="375" mass="40481">MKITDVEAVILRQPALNEGIADGSQDDLVVFIHTDEGITGVGEVDSAPEAVKAVIHAPGSHAIANSLRELLIGEDPMDVERLWQKMYRGLIYVGRRGIALHAISGVDIALWDIKGKALGKPVYELLGGKKRDKVRAYASRLMPDTPTEVSEAVAQVRELGFTAVKLGWGVQGQNADHDIALATAAVEAGGDKVTVLIDSGLGYGSDAKTAIKVARAFEELGIFWIEEPFEPDEYEAYAELADTVDIRVAAGEQDTTLWGFRELIERGHVDLVQPDVTRCGGITELLRIAEFARARGVETVPHAWKSGIIKAASLHCNAVLPDAQFQEYCIAGTPINTELTFELLPIDADGNVEIPTAPGIGVTVNPEIVARYRVD</sequence>
<dbReference type="Pfam" id="PF13378">
    <property type="entry name" value="MR_MLE_C"/>
    <property type="match status" value="1"/>
</dbReference>
<proteinExistence type="predicted"/>
<dbReference type="InterPro" id="IPR029065">
    <property type="entry name" value="Enolase_C-like"/>
</dbReference>
<dbReference type="GO" id="GO:0000287">
    <property type="term" value="F:magnesium ion binding"/>
    <property type="evidence" value="ECO:0007669"/>
    <property type="project" value="TreeGrafter"/>
</dbReference>
<dbReference type="InterPro" id="IPR013341">
    <property type="entry name" value="Mandelate_racemase_N_dom"/>
</dbReference>
<name>A0A6J6Q2S8_9ZZZZ</name>
<dbReference type="InterPro" id="IPR046945">
    <property type="entry name" value="RHMD-like"/>
</dbReference>
<dbReference type="SUPFAM" id="SSF54826">
    <property type="entry name" value="Enolase N-terminal domain-like"/>
    <property type="match status" value="1"/>
</dbReference>
<dbReference type="SUPFAM" id="SSF51604">
    <property type="entry name" value="Enolase C-terminal domain-like"/>
    <property type="match status" value="1"/>
</dbReference>
<dbReference type="PANTHER" id="PTHR13794:SF58">
    <property type="entry name" value="MITOCHONDRIAL ENOLASE SUPERFAMILY MEMBER 1"/>
    <property type="match status" value="1"/>
</dbReference>
<dbReference type="InterPro" id="IPR029017">
    <property type="entry name" value="Enolase-like_N"/>
</dbReference>
<keyword evidence="3" id="KW-0460">Magnesium</keyword>
<accession>A0A6J6Q2S8</accession>
<dbReference type="Gene3D" id="3.30.390.10">
    <property type="entry name" value="Enolase-like, N-terminal domain"/>
    <property type="match status" value="1"/>
</dbReference>
<dbReference type="SFLD" id="SFLDS00001">
    <property type="entry name" value="Enolase"/>
    <property type="match status" value="1"/>
</dbReference>
<organism evidence="5">
    <name type="scientific">freshwater metagenome</name>
    <dbReference type="NCBI Taxonomy" id="449393"/>
    <lineage>
        <taxon>unclassified sequences</taxon>
        <taxon>metagenomes</taxon>
        <taxon>ecological metagenomes</taxon>
    </lineage>
</organism>
<dbReference type="CDD" id="cd03316">
    <property type="entry name" value="MR_like"/>
    <property type="match status" value="1"/>
</dbReference>